<gene>
    <name evidence="1" type="ORF">FXN65_08525</name>
</gene>
<proteinExistence type="predicted"/>
<keyword evidence="2" id="KW-1185">Reference proteome</keyword>
<protein>
    <submittedName>
        <fullName evidence="1">HAD hydrolase-like protein</fullName>
    </submittedName>
</protein>
<dbReference type="Proteomes" id="UP000327179">
    <property type="component" value="Chromosome"/>
</dbReference>
<dbReference type="Gene3D" id="3.40.50.1000">
    <property type="entry name" value="HAD superfamily/HAD-like"/>
    <property type="match status" value="1"/>
</dbReference>
<dbReference type="GO" id="GO:0016787">
    <property type="term" value="F:hydrolase activity"/>
    <property type="evidence" value="ECO:0007669"/>
    <property type="project" value="UniProtKB-KW"/>
</dbReference>
<dbReference type="AlphaFoldDB" id="A0A5J6QLE8"/>
<dbReference type="RefSeq" id="WP_151132649.1">
    <property type="nucleotide sequence ID" value="NZ_CP043311.1"/>
</dbReference>
<dbReference type="InterPro" id="IPR036412">
    <property type="entry name" value="HAD-like_sf"/>
</dbReference>
<sequence length="924" mass="99289">MPGPYPTTIFFDLGDTLVTTVGGVRQRYADTLDCLQILKARGYRLGLLSNQAAGTTVAAVQAQLDQLHLGRYIEPGLITLSTEIPGNVGKPAQPVFDLARQKAKHDAASERAIFISESASDVLAARGYGWRAILKRNGSACVPGDGECATGLAGLLHLLPSLADASGGNFDLAPPPRLVDGLWAVPVDIARIEAALTFDAATQQASGDATIEFRLGFNAGCPIFDLRQTPTGAWLDGAPVPLADVAAHDFGGGPDASLRVLARVLEAGSTHSLRLTYTVGMPQASTAGSYAPQITWSAGPRLVFNFGFTDLGAGRYLEAFVPANLIYDQFELLLDLQVLNTPVAHTPISNGTVSTLGSNHWSIAFPARGTAFSPLLELRPSDSLQSATVNTVLPVSGSAVAVTAWKLASSAVNVAAQASTIAGFLTDNESSSGRYVHGGRFTAFIHQGGMEYDGGTTSGTGPLRHEAYHSWWARGLKPASQPDAWFDEAWTVYNDNGAGGVQPLDFTAPAQALRPRNPWVRVTHLDAYGAGERLWKGIAALTGAAALRDQMRAFYLARHARPVRSEDIECHLLARTGQPDCVDAFHRFVYGLADPAPLPDLWLRDDAADPGANDWPGRFWDSPDLWVRNRDDDGLEHQNLEYGQDNWIHARVRNRSATATARHLVVSFNIKQYAGSQFTYPSDFLPAVTAAAAFDLGPGESRILKARLPRSAIPPTGSHPCLLASVFTRFDRPQAGRHVWEQNNLAQKNLTVVDLAPNAWIVLPLLAINLRPRLSRTVQLELVRPKGLETLAAGLLLEKRALPTAVRGSARMLPVAPPHQDASRLDCACSHQDNGTALAATMLTSRAPERLAEQFPGALELAFAHGERTGFPVLLRPSEALRVGLRVQVPGNAKRGSRFTVDLLQRENGRIVGGVAMEVRVIQG</sequence>
<evidence type="ECO:0000313" key="1">
    <source>
        <dbReference type="EMBL" id="QEY62111.1"/>
    </source>
</evidence>
<keyword evidence="1" id="KW-0378">Hydrolase</keyword>
<organism evidence="1 2">
    <name type="scientific">Metapseudomonas lalkuanensis</name>
    <dbReference type="NCBI Taxonomy" id="2604832"/>
    <lineage>
        <taxon>Bacteria</taxon>
        <taxon>Pseudomonadati</taxon>
        <taxon>Pseudomonadota</taxon>
        <taxon>Gammaproteobacteria</taxon>
        <taxon>Pseudomonadales</taxon>
        <taxon>Pseudomonadaceae</taxon>
        <taxon>Metapseudomonas</taxon>
    </lineage>
</organism>
<dbReference type="CDD" id="cd01427">
    <property type="entry name" value="HAD_like"/>
    <property type="match status" value="1"/>
</dbReference>
<dbReference type="EMBL" id="CP043311">
    <property type="protein sequence ID" value="QEY62111.1"/>
    <property type="molecule type" value="Genomic_DNA"/>
</dbReference>
<dbReference type="Pfam" id="PF13242">
    <property type="entry name" value="Hydrolase_like"/>
    <property type="match status" value="1"/>
</dbReference>
<dbReference type="InterPro" id="IPR023214">
    <property type="entry name" value="HAD_sf"/>
</dbReference>
<name>A0A5J6QLE8_9GAMM</name>
<accession>A0A5J6QLE8</accession>
<evidence type="ECO:0000313" key="2">
    <source>
        <dbReference type="Proteomes" id="UP000327179"/>
    </source>
</evidence>
<dbReference type="KEGG" id="plal:FXN65_08525"/>
<reference evidence="1 2" key="1">
    <citation type="submission" date="2019-08" db="EMBL/GenBank/DDBJ databases">
        <title>Whole-genome Sequencing of e-waste polymer degrading bacterium Pseudomonas sp. strain PE08.</title>
        <authorList>
            <person name="Kirdat K."/>
            <person name="Debbarma P."/>
            <person name="Narawade N."/>
            <person name="Suyal D."/>
            <person name="Thorat V."/>
            <person name="Shouche Y."/>
            <person name="Goel R."/>
            <person name="Yadav A."/>
        </authorList>
    </citation>
    <scope>NUCLEOTIDE SEQUENCE [LARGE SCALE GENOMIC DNA]</scope>
    <source>
        <strain evidence="1 2">PE08</strain>
    </source>
</reference>
<dbReference type="SUPFAM" id="SSF56784">
    <property type="entry name" value="HAD-like"/>
    <property type="match status" value="1"/>
</dbReference>